<keyword evidence="3" id="KW-1185">Reference proteome</keyword>
<evidence type="ECO:0008006" key="4">
    <source>
        <dbReference type="Google" id="ProtNLM"/>
    </source>
</evidence>
<dbReference type="EMBL" id="JBHUCZ010000001">
    <property type="protein sequence ID" value="MFD1566280.1"/>
    <property type="molecule type" value="Genomic_DNA"/>
</dbReference>
<comment type="caution">
    <text evidence="2">The sequence shown here is derived from an EMBL/GenBank/DDBJ whole genome shotgun (WGS) entry which is preliminary data.</text>
</comment>
<gene>
    <name evidence="2" type="ORF">ACFSAU_02145</name>
</gene>
<organism evidence="2 3">
    <name type="scientific">Halolamina litorea</name>
    <dbReference type="NCBI Taxonomy" id="1515593"/>
    <lineage>
        <taxon>Archaea</taxon>
        <taxon>Methanobacteriati</taxon>
        <taxon>Methanobacteriota</taxon>
        <taxon>Stenosarchaea group</taxon>
        <taxon>Halobacteria</taxon>
        <taxon>Halobacteriales</taxon>
        <taxon>Haloferacaceae</taxon>
    </lineage>
</organism>
<protein>
    <recommendedName>
        <fullName evidence="4">FUSC family protein</fullName>
    </recommendedName>
</protein>
<keyword evidence="1" id="KW-0812">Transmembrane</keyword>
<name>A0ABD6BNV6_9EURY</name>
<reference evidence="2 3" key="1">
    <citation type="journal article" date="2019" name="Int. J. Syst. Evol. Microbiol.">
        <title>The Global Catalogue of Microorganisms (GCM) 10K type strain sequencing project: providing services to taxonomists for standard genome sequencing and annotation.</title>
        <authorList>
            <consortium name="The Broad Institute Genomics Platform"/>
            <consortium name="The Broad Institute Genome Sequencing Center for Infectious Disease"/>
            <person name="Wu L."/>
            <person name="Ma J."/>
        </authorList>
    </citation>
    <scope>NUCLEOTIDE SEQUENCE [LARGE SCALE GENOMIC DNA]</scope>
    <source>
        <strain evidence="2 3">CGMCC 1.12859</strain>
    </source>
</reference>
<evidence type="ECO:0000313" key="3">
    <source>
        <dbReference type="Proteomes" id="UP001597139"/>
    </source>
</evidence>
<dbReference type="Proteomes" id="UP001597139">
    <property type="component" value="Unassembled WGS sequence"/>
</dbReference>
<keyword evidence="1" id="KW-1133">Transmembrane helix</keyword>
<sequence length="142" mass="14495">MIDRLEEWWAAPAPSLPLSARDVLSHAGRDITKGLPLYLAVAGWQYVTVGVPGATLVLGAGVALLTAFVAGVLGALDHQYRAAVAFGVTIAVVGQLGPYVDGLGASEGYVRTAALVVLVAAGLSAVVGYAEVRRLESPGAVE</sequence>
<feature type="transmembrane region" description="Helical" evidence="1">
    <location>
        <begin position="112"/>
        <end position="130"/>
    </location>
</feature>
<evidence type="ECO:0000256" key="1">
    <source>
        <dbReference type="SAM" id="Phobius"/>
    </source>
</evidence>
<proteinExistence type="predicted"/>
<evidence type="ECO:0000313" key="2">
    <source>
        <dbReference type="EMBL" id="MFD1566280.1"/>
    </source>
</evidence>
<dbReference type="AlphaFoldDB" id="A0ABD6BNV6"/>
<dbReference type="RefSeq" id="WP_267645552.1">
    <property type="nucleotide sequence ID" value="NZ_JANHGR010000001.1"/>
</dbReference>
<keyword evidence="1" id="KW-0472">Membrane</keyword>
<accession>A0ABD6BNV6</accession>
<feature type="transmembrane region" description="Helical" evidence="1">
    <location>
        <begin position="83"/>
        <end position="100"/>
    </location>
</feature>
<feature type="transmembrane region" description="Helical" evidence="1">
    <location>
        <begin position="54"/>
        <end position="76"/>
    </location>
</feature>